<dbReference type="Gene3D" id="3.30.1490.40">
    <property type="match status" value="1"/>
</dbReference>
<evidence type="ECO:0000256" key="7">
    <source>
        <dbReference type="ARBA" id="ARBA00022918"/>
    </source>
</evidence>
<dbReference type="OrthoDB" id="10052901at2759"/>
<evidence type="ECO:0000256" key="2">
    <source>
        <dbReference type="ARBA" id="ARBA00022679"/>
    </source>
</evidence>
<dbReference type="SUPFAM" id="SSF55277">
    <property type="entry name" value="GYF domain"/>
    <property type="match status" value="1"/>
</dbReference>
<dbReference type="GO" id="GO:0003964">
    <property type="term" value="F:RNA-directed DNA polymerase activity"/>
    <property type="evidence" value="ECO:0007669"/>
    <property type="project" value="UniProtKB-KW"/>
</dbReference>
<dbReference type="InterPro" id="IPR041588">
    <property type="entry name" value="Integrase_H2C2"/>
</dbReference>
<reference evidence="9 10" key="1">
    <citation type="submission" date="2020-11" db="EMBL/GenBank/DDBJ databases">
        <authorList>
            <person name="Wallbank WR R."/>
            <person name="Pardo Diaz C."/>
            <person name="Kozak K."/>
            <person name="Martin S."/>
            <person name="Jiggins C."/>
            <person name="Moest M."/>
            <person name="Warren A I."/>
            <person name="Generalovic N T."/>
            <person name="Byers J.R.P. K."/>
            <person name="Montejo-Kovacevich G."/>
            <person name="Yen C E."/>
        </authorList>
    </citation>
    <scope>NUCLEOTIDE SEQUENCE [LARGE SCALE GENOMIC DNA]</scope>
</reference>
<evidence type="ECO:0000256" key="4">
    <source>
        <dbReference type="ARBA" id="ARBA00022722"/>
    </source>
</evidence>
<dbReference type="Proteomes" id="UP000594454">
    <property type="component" value="Chromosome 6"/>
</dbReference>
<keyword evidence="2" id="KW-0808">Transferase</keyword>
<dbReference type="InterPro" id="IPR043128">
    <property type="entry name" value="Rev_trsase/Diguanyl_cyclase"/>
</dbReference>
<keyword evidence="10" id="KW-1185">Reference proteome</keyword>
<dbReference type="InterPro" id="IPR035445">
    <property type="entry name" value="GYF-like_dom_sf"/>
</dbReference>
<organism evidence="9 10">
    <name type="scientific">Hermetia illucens</name>
    <name type="common">Black soldier fly</name>
    <dbReference type="NCBI Taxonomy" id="343691"/>
    <lineage>
        <taxon>Eukaryota</taxon>
        <taxon>Metazoa</taxon>
        <taxon>Ecdysozoa</taxon>
        <taxon>Arthropoda</taxon>
        <taxon>Hexapoda</taxon>
        <taxon>Insecta</taxon>
        <taxon>Pterygota</taxon>
        <taxon>Neoptera</taxon>
        <taxon>Endopterygota</taxon>
        <taxon>Diptera</taxon>
        <taxon>Brachycera</taxon>
        <taxon>Stratiomyomorpha</taxon>
        <taxon>Stratiomyidae</taxon>
        <taxon>Hermetiinae</taxon>
        <taxon>Hermetia</taxon>
    </lineage>
</organism>
<dbReference type="PANTHER" id="PTHR37984:SF5">
    <property type="entry name" value="PROTEIN NYNRIN-LIKE"/>
    <property type="match status" value="1"/>
</dbReference>
<accession>A0A7R8V3J9</accession>
<name>A0A7R8V3J9_HERIL</name>
<evidence type="ECO:0000313" key="10">
    <source>
        <dbReference type="Proteomes" id="UP000594454"/>
    </source>
</evidence>
<keyword evidence="4" id="KW-0540">Nuclease</keyword>
<evidence type="ECO:0000256" key="1">
    <source>
        <dbReference type="ARBA" id="ARBA00012493"/>
    </source>
</evidence>
<dbReference type="InterPro" id="IPR041373">
    <property type="entry name" value="RT_RNaseH"/>
</dbReference>
<proteinExistence type="predicted"/>
<dbReference type="GO" id="GO:0004519">
    <property type="term" value="F:endonuclease activity"/>
    <property type="evidence" value="ECO:0007669"/>
    <property type="project" value="UniProtKB-KW"/>
</dbReference>
<dbReference type="SMART" id="SM00444">
    <property type="entry name" value="GYF"/>
    <property type="match status" value="1"/>
</dbReference>
<dbReference type="InterPro" id="IPR043502">
    <property type="entry name" value="DNA/RNA_pol_sf"/>
</dbReference>
<evidence type="ECO:0000313" key="9">
    <source>
        <dbReference type="EMBL" id="CAD7091799.1"/>
    </source>
</evidence>
<keyword evidence="5" id="KW-0255">Endonuclease</keyword>
<evidence type="ECO:0000256" key="6">
    <source>
        <dbReference type="ARBA" id="ARBA00022801"/>
    </source>
</evidence>
<dbReference type="SUPFAM" id="SSF56672">
    <property type="entry name" value="DNA/RNA polymerases"/>
    <property type="match status" value="1"/>
</dbReference>
<dbReference type="Gene3D" id="3.10.10.10">
    <property type="entry name" value="HIV Type 1 Reverse Transcriptase, subunit A, domain 1"/>
    <property type="match status" value="1"/>
</dbReference>
<dbReference type="Gene3D" id="3.30.70.270">
    <property type="match status" value="2"/>
</dbReference>
<evidence type="ECO:0000259" key="8">
    <source>
        <dbReference type="PROSITE" id="PS50829"/>
    </source>
</evidence>
<dbReference type="InParanoid" id="A0A7R8V3J9"/>
<dbReference type="Pfam" id="PF00078">
    <property type="entry name" value="RVT_1"/>
    <property type="match status" value="1"/>
</dbReference>
<dbReference type="Pfam" id="PF17917">
    <property type="entry name" value="RT_RNaseH"/>
    <property type="match status" value="1"/>
</dbReference>
<keyword evidence="6" id="KW-0378">Hydrolase</keyword>
<feature type="domain" description="GYF" evidence="8">
    <location>
        <begin position="93"/>
        <end position="141"/>
    </location>
</feature>
<dbReference type="InterPro" id="IPR050951">
    <property type="entry name" value="Retrovirus_Pol_polyprotein"/>
</dbReference>
<dbReference type="Pfam" id="PF17921">
    <property type="entry name" value="Integrase_H2C2"/>
    <property type="match status" value="1"/>
</dbReference>
<dbReference type="InterPro" id="IPR003169">
    <property type="entry name" value="GYF"/>
</dbReference>
<dbReference type="PROSITE" id="PS50829">
    <property type="entry name" value="GYF"/>
    <property type="match status" value="1"/>
</dbReference>
<dbReference type="EMBL" id="LR899014">
    <property type="protein sequence ID" value="CAD7091799.1"/>
    <property type="molecule type" value="Genomic_DNA"/>
</dbReference>
<protein>
    <recommendedName>
        <fullName evidence="1">RNA-directed DNA polymerase</fullName>
        <ecNumber evidence="1">2.7.7.49</ecNumber>
    </recommendedName>
</protein>
<dbReference type="Pfam" id="PF02213">
    <property type="entry name" value="GYF"/>
    <property type="match status" value="1"/>
</dbReference>
<evidence type="ECO:0000256" key="3">
    <source>
        <dbReference type="ARBA" id="ARBA00022695"/>
    </source>
</evidence>
<dbReference type="Gene3D" id="1.10.340.70">
    <property type="match status" value="1"/>
</dbReference>
<dbReference type="GO" id="GO:0016787">
    <property type="term" value="F:hydrolase activity"/>
    <property type="evidence" value="ECO:0007669"/>
    <property type="project" value="UniProtKB-KW"/>
</dbReference>
<keyword evidence="7" id="KW-0695">RNA-directed DNA polymerase</keyword>
<evidence type="ECO:0000256" key="5">
    <source>
        <dbReference type="ARBA" id="ARBA00022759"/>
    </source>
</evidence>
<dbReference type="EC" id="2.7.7.49" evidence="1"/>
<sequence length="1010" mass="117393">MNWDAIVQQLGWQELVSKWEHAEASSNPSDDIRNHYITALGDTLNTDPKLSEEYSKDYLNENLNSFTRSENTNPFLNDDDFELKTDVTHAPNLESWFYIDPHGQEQGPFNADEMAIWYDAGYFDNNVKVRKACESQYSTVGDLIDRSGVIFSTGSTSDLVPLEYVERAKSFINPFRLNVVPKYSENRKQIGGTKVNTGFAGYTCERYAFDISDRLKYLRLEDSQEDDKPQISTRNPIKFNLTETKIKKCEKQNENRKVVSNTEKPSTQKFVSKLDNLQKYWRDVANSKLSGSQSAQHIQIEFNGEEFDAFLESASRVSCLGAGSIEFLKKRNLHFTQYRNPTRTIKAENGENAKIVGHVFITLTYAKYTLNEFKLLVVPVLNAFLYLGTDFTNKLTADKMPTPPHLGSDEPKRYCDDSFFHTLEKGQNDSLNSIKQSFPCLEFPQIGKLGLTALWIHRIDLIDGCTLSRIPTTRLEANSMNLKVLDWMLSLDIIEEYKSTSRLPATASYQQGELQLAINLQIRKMNPLIKSDEHRLPRKTEILKRVKVANYISSIHLDYISWQILLDMESRTLTIFEVAGRGWYQFKRMPVGLRNGQQRIYQLMNKIFPKEWQDHWVLFSNELLILSQDFNSHIEHLDEMRKLIDQSGIHVNVQRSKFCMCKIKCLGYIVGSETQRVDPEAYRAISSITRPTEKKQLMNFLKFLEWFKWLLPNYDKTVVPLRLLEHSKTEGSDKLIYPPEACEAFSFIKRFLISDEVLHQPNSELPFYVQSNANFKMVAGLLYQVDNNGRKRAVAYHAKELTAVQKKYSVTELECLALVSSLKQFQSYVDVEHFYVVSDQDILSWILNQVSLPPRLSSWCIALHNYNITIMPRRYRSNDSCERSVFNRVECSFKYKIMDDLKTALFQDYEELRHKIIRCPNDYPDYRIRNGLIFSRREFSSGDPTTDPMVWKLYIPTEMGRSIVEYVHVNAFGGHRTRKEMKRFLQTEFYWPAMGAEIRKLIRKCGDCQD</sequence>
<keyword evidence="3" id="KW-0548">Nucleotidyltransferase</keyword>
<dbReference type="InterPro" id="IPR000477">
    <property type="entry name" value="RT_dom"/>
</dbReference>
<gene>
    <name evidence="9" type="ORF">HERILL_LOCUS14199</name>
</gene>
<dbReference type="AlphaFoldDB" id="A0A7R8V3J9"/>
<dbReference type="PANTHER" id="PTHR37984">
    <property type="entry name" value="PROTEIN CBG26694"/>
    <property type="match status" value="1"/>
</dbReference>